<evidence type="ECO:0000313" key="1">
    <source>
        <dbReference type="EMBL" id="JAH02771.1"/>
    </source>
</evidence>
<dbReference type="EMBL" id="GBXM01105806">
    <property type="protein sequence ID" value="JAH02771.1"/>
    <property type="molecule type" value="Transcribed_RNA"/>
</dbReference>
<protein>
    <submittedName>
        <fullName evidence="1">Uncharacterized protein</fullName>
    </submittedName>
</protein>
<organism evidence="1">
    <name type="scientific">Anguilla anguilla</name>
    <name type="common">European freshwater eel</name>
    <name type="synonym">Muraena anguilla</name>
    <dbReference type="NCBI Taxonomy" id="7936"/>
    <lineage>
        <taxon>Eukaryota</taxon>
        <taxon>Metazoa</taxon>
        <taxon>Chordata</taxon>
        <taxon>Craniata</taxon>
        <taxon>Vertebrata</taxon>
        <taxon>Euteleostomi</taxon>
        <taxon>Actinopterygii</taxon>
        <taxon>Neopterygii</taxon>
        <taxon>Teleostei</taxon>
        <taxon>Anguilliformes</taxon>
        <taxon>Anguillidae</taxon>
        <taxon>Anguilla</taxon>
    </lineage>
</organism>
<name>A0A0E9PDT8_ANGAN</name>
<reference evidence="1" key="2">
    <citation type="journal article" date="2015" name="Fish Shellfish Immunol.">
        <title>Early steps in the European eel (Anguilla anguilla)-Vibrio vulnificus interaction in the gills: Role of the RtxA13 toxin.</title>
        <authorList>
            <person name="Callol A."/>
            <person name="Pajuelo D."/>
            <person name="Ebbesson L."/>
            <person name="Teles M."/>
            <person name="MacKenzie S."/>
            <person name="Amaro C."/>
        </authorList>
    </citation>
    <scope>NUCLEOTIDE SEQUENCE</scope>
</reference>
<proteinExistence type="predicted"/>
<accession>A0A0E9PDT8</accession>
<sequence>MEGIVRRLNGFKTASYYVIPHGPESWITSWNADCQESYFSHPQSFFCPRLIFFQAV</sequence>
<reference evidence="1" key="1">
    <citation type="submission" date="2014-11" db="EMBL/GenBank/DDBJ databases">
        <authorList>
            <person name="Amaro Gonzalez C."/>
        </authorList>
    </citation>
    <scope>NUCLEOTIDE SEQUENCE</scope>
</reference>
<dbReference type="AlphaFoldDB" id="A0A0E9PDT8"/>